<keyword evidence="3" id="KW-1185">Reference proteome</keyword>
<feature type="region of interest" description="Disordered" evidence="1">
    <location>
        <begin position="29"/>
        <end position="50"/>
    </location>
</feature>
<name>A0A2I0T539_LIMLA</name>
<evidence type="ECO:0000313" key="2">
    <source>
        <dbReference type="EMBL" id="PKU28910.1"/>
    </source>
</evidence>
<dbReference type="AlphaFoldDB" id="A0A2I0T539"/>
<accession>A0A2I0T539</accession>
<organism evidence="2 3">
    <name type="scientific">Limosa lapponica baueri</name>
    <dbReference type="NCBI Taxonomy" id="1758121"/>
    <lineage>
        <taxon>Eukaryota</taxon>
        <taxon>Metazoa</taxon>
        <taxon>Chordata</taxon>
        <taxon>Craniata</taxon>
        <taxon>Vertebrata</taxon>
        <taxon>Euteleostomi</taxon>
        <taxon>Archelosauria</taxon>
        <taxon>Archosauria</taxon>
        <taxon>Dinosauria</taxon>
        <taxon>Saurischia</taxon>
        <taxon>Theropoda</taxon>
        <taxon>Coelurosauria</taxon>
        <taxon>Aves</taxon>
        <taxon>Neognathae</taxon>
        <taxon>Neoaves</taxon>
        <taxon>Charadriiformes</taxon>
        <taxon>Scolopacidae</taxon>
        <taxon>Limosa</taxon>
    </lineage>
</organism>
<dbReference type="EMBL" id="KZ518832">
    <property type="protein sequence ID" value="PKU28910.1"/>
    <property type="molecule type" value="Genomic_DNA"/>
</dbReference>
<keyword evidence="2" id="KW-0808">Transferase</keyword>
<evidence type="ECO:0000256" key="1">
    <source>
        <dbReference type="SAM" id="MobiDB-lite"/>
    </source>
</evidence>
<gene>
    <name evidence="2" type="ORF">llap_20786</name>
</gene>
<dbReference type="GO" id="GO:0032259">
    <property type="term" value="P:methylation"/>
    <property type="evidence" value="ECO:0007669"/>
    <property type="project" value="UniProtKB-KW"/>
</dbReference>
<feature type="region of interest" description="Disordered" evidence="1">
    <location>
        <begin position="78"/>
        <end position="103"/>
    </location>
</feature>
<protein>
    <submittedName>
        <fullName evidence="2">Dna (Cytosine-5)-methyltransferase 3b</fullName>
    </submittedName>
</protein>
<reference evidence="3" key="1">
    <citation type="submission" date="2017-11" db="EMBL/GenBank/DDBJ databases">
        <authorList>
            <person name="Lima N.C."/>
            <person name="Parody-Merino A.M."/>
            <person name="Battley P.F."/>
            <person name="Fidler A.E."/>
            <person name="Prosdocimi F."/>
        </authorList>
    </citation>
    <scope>NUCLEOTIDE SEQUENCE [LARGE SCALE GENOMIC DNA]</scope>
</reference>
<dbReference type="GO" id="GO:0008168">
    <property type="term" value="F:methyltransferase activity"/>
    <property type="evidence" value="ECO:0007669"/>
    <property type="project" value="UniProtKB-KW"/>
</dbReference>
<proteinExistence type="predicted"/>
<evidence type="ECO:0000313" key="3">
    <source>
        <dbReference type="Proteomes" id="UP000233556"/>
    </source>
</evidence>
<dbReference type="OrthoDB" id="641149at2759"/>
<dbReference type="Proteomes" id="UP000233556">
    <property type="component" value="Unassembled WGS sequence"/>
</dbReference>
<keyword evidence="2" id="KW-0489">Methyltransferase</keyword>
<sequence length="217" mass="23640">MTEMSMVKSLERLEQRLAVMVAAQETSQAWSSLGEEGPATMKNDKSRDRDEADCRAELILISGDCTSPTKDTPALVLEPNGKPSAPGAGGLGLPSLKNNKRVNKGDLSKEDLSWPLALAGEQEVRPRGSAGWESSLRQKPPVRLIFQAGQTRHEMKIKETNSVETLKDLPTPLRVRVCVGPGLPWDFPGALETCTSAVPWPKWLQACCSLPVPQFPL</sequence>
<reference evidence="3" key="2">
    <citation type="submission" date="2017-12" db="EMBL/GenBank/DDBJ databases">
        <title>Genome sequence of the Bar-tailed Godwit (Limosa lapponica baueri).</title>
        <authorList>
            <person name="Lima N.C.B."/>
            <person name="Parody-Merino A.M."/>
            <person name="Battley P.F."/>
            <person name="Fidler A.E."/>
            <person name="Prosdocimi F."/>
        </authorList>
    </citation>
    <scope>NUCLEOTIDE SEQUENCE [LARGE SCALE GENOMIC DNA]</scope>
</reference>